<keyword evidence="2" id="KW-1185">Reference proteome</keyword>
<sequence>MTLDLPGPVGFVLGGGGFGAGQVGVQRVLAVHDLCRVTAGPPS</sequence>
<gene>
    <name evidence="1" type="ORF">CLV43_106441</name>
</gene>
<comment type="caution">
    <text evidence="1">The sequence shown here is derived from an EMBL/GenBank/DDBJ whole genome shotgun (WGS) entry which is preliminary data.</text>
</comment>
<evidence type="ECO:0000313" key="1">
    <source>
        <dbReference type="EMBL" id="PRY40700.1"/>
    </source>
</evidence>
<evidence type="ECO:0000313" key="2">
    <source>
        <dbReference type="Proteomes" id="UP000239494"/>
    </source>
</evidence>
<accession>A0A2T0T4V2</accession>
<dbReference type="EMBL" id="PVTF01000006">
    <property type="protein sequence ID" value="PRY40700.1"/>
    <property type="molecule type" value="Genomic_DNA"/>
</dbReference>
<organism evidence="1 2">
    <name type="scientific">Umezawaea tangerina</name>
    <dbReference type="NCBI Taxonomy" id="84725"/>
    <lineage>
        <taxon>Bacteria</taxon>
        <taxon>Bacillati</taxon>
        <taxon>Actinomycetota</taxon>
        <taxon>Actinomycetes</taxon>
        <taxon>Pseudonocardiales</taxon>
        <taxon>Pseudonocardiaceae</taxon>
        <taxon>Umezawaea</taxon>
    </lineage>
</organism>
<dbReference type="AlphaFoldDB" id="A0A2T0T4V2"/>
<reference evidence="1 2" key="1">
    <citation type="submission" date="2018-03" db="EMBL/GenBank/DDBJ databases">
        <title>Genomic Encyclopedia of Archaeal and Bacterial Type Strains, Phase II (KMG-II): from individual species to whole genera.</title>
        <authorList>
            <person name="Goeker M."/>
        </authorList>
    </citation>
    <scope>NUCLEOTIDE SEQUENCE [LARGE SCALE GENOMIC DNA]</scope>
    <source>
        <strain evidence="1 2">DSM 44720</strain>
    </source>
</reference>
<proteinExistence type="predicted"/>
<protein>
    <submittedName>
        <fullName evidence="1">Uncharacterized protein</fullName>
    </submittedName>
</protein>
<dbReference type="Proteomes" id="UP000239494">
    <property type="component" value="Unassembled WGS sequence"/>
</dbReference>
<dbReference type="RefSeq" id="WP_281262173.1">
    <property type="nucleotide sequence ID" value="NZ_PVTF01000006.1"/>
</dbReference>
<name>A0A2T0T4V2_9PSEU</name>